<gene>
    <name evidence="1" type="ORF">SDC9_171632</name>
</gene>
<dbReference type="EMBL" id="VSSQ01073030">
    <property type="protein sequence ID" value="MPN24237.1"/>
    <property type="molecule type" value="Genomic_DNA"/>
</dbReference>
<comment type="caution">
    <text evidence="1">The sequence shown here is derived from an EMBL/GenBank/DDBJ whole genome shotgun (WGS) entry which is preliminary data.</text>
</comment>
<reference evidence="1" key="1">
    <citation type="submission" date="2019-08" db="EMBL/GenBank/DDBJ databases">
        <authorList>
            <person name="Kucharzyk K."/>
            <person name="Murdoch R.W."/>
            <person name="Higgins S."/>
            <person name="Loffler F."/>
        </authorList>
    </citation>
    <scope>NUCLEOTIDE SEQUENCE</scope>
</reference>
<protein>
    <submittedName>
        <fullName evidence="1">Uncharacterized protein</fullName>
    </submittedName>
</protein>
<evidence type="ECO:0000313" key="1">
    <source>
        <dbReference type="EMBL" id="MPN24237.1"/>
    </source>
</evidence>
<name>A0A645GBF2_9ZZZZ</name>
<accession>A0A645GBF2</accession>
<organism evidence="1">
    <name type="scientific">bioreactor metagenome</name>
    <dbReference type="NCBI Taxonomy" id="1076179"/>
    <lineage>
        <taxon>unclassified sequences</taxon>
        <taxon>metagenomes</taxon>
        <taxon>ecological metagenomes</taxon>
    </lineage>
</organism>
<dbReference type="AlphaFoldDB" id="A0A645GBF2"/>
<sequence>MHFWNDYSIIERYNASHEHKVMDVNRKGQTFKIKENEDA</sequence>
<proteinExistence type="predicted"/>